<comment type="cofactor">
    <cofactor evidence="2">
        <name>Zn(2+)</name>
        <dbReference type="ChEBI" id="CHEBI:29105"/>
    </cofactor>
</comment>
<dbReference type="FunFam" id="1.10.390.10:FF:000002">
    <property type="entry name" value="Aminopeptidase N"/>
    <property type="match status" value="1"/>
</dbReference>
<keyword evidence="6 18" id="KW-0031">Aminopeptidase</keyword>
<dbReference type="InterPro" id="IPR001930">
    <property type="entry name" value="Peptidase_M1"/>
</dbReference>
<dbReference type="FunFam" id="2.60.40.1730:FF:000005">
    <property type="entry name" value="Aminopeptidase N"/>
    <property type="match status" value="1"/>
</dbReference>
<evidence type="ECO:0000259" key="14">
    <source>
        <dbReference type="Pfam" id="PF01433"/>
    </source>
</evidence>
<reference evidence="18" key="2">
    <citation type="submission" date="2006-05" db="EMBL/GenBank/DDBJ databases">
        <title>Sequencing of the draft genome and assembly of Desulfuromonas acetoxidans DSM 684.</title>
        <authorList>
            <consortium name="US DOE Joint Genome Institute (JGI-PGF)"/>
            <person name="Copeland A."/>
            <person name="Lucas S."/>
            <person name="Lapidus A."/>
            <person name="Barry K."/>
            <person name="Detter J.C."/>
            <person name="Glavina del Rio T."/>
            <person name="Hammon N."/>
            <person name="Israni S."/>
            <person name="Dalin E."/>
            <person name="Tice H."/>
            <person name="Bruce D."/>
            <person name="Pitluck S."/>
            <person name="Richardson P."/>
        </authorList>
    </citation>
    <scope>NUCLEOTIDE SEQUENCE [LARGE SCALE GENOMIC DNA]</scope>
    <source>
        <strain evidence="18">DSM 684</strain>
    </source>
</reference>
<reference evidence="18" key="1">
    <citation type="submission" date="2006-05" db="EMBL/GenBank/DDBJ databases">
        <title>Annotation of the draft genome assembly of Desulfuromonas acetoxidans DSM 684.</title>
        <authorList>
            <consortium name="US DOE Joint Genome Institute (JGI-ORNL)"/>
            <person name="Larimer F."/>
            <person name="Land M."/>
            <person name="Hauser L."/>
        </authorList>
    </citation>
    <scope>NUCLEOTIDE SEQUENCE [LARGE SCALE GENOMIC DNA]</scope>
    <source>
        <strain evidence="18">DSM 684</strain>
    </source>
</reference>
<feature type="domain" description="Aminopeptidase N-like N-terminal" evidence="17">
    <location>
        <begin position="107"/>
        <end position="190"/>
    </location>
</feature>
<dbReference type="Pfam" id="PF11940">
    <property type="entry name" value="DUF3458"/>
    <property type="match status" value="1"/>
</dbReference>
<dbReference type="RefSeq" id="WP_006002531.1">
    <property type="nucleotide sequence ID" value="NZ_AAEW02000022.1"/>
</dbReference>
<dbReference type="CDD" id="cd09600">
    <property type="entry name" value="M1_APN"/>
    <property type="match status" value="1"/>
</dbReference>
<dbReference type="SUPFAM" id="SSF63737">
    <property type="entry name" value="Leukotriene A4 hydrolase N-terminal domain"/>
    <property type="match status" value="1"/>
</dbReference>
<evidence type="ECO:0000259" key="15">
    <source>
        <dbReference type="Pfam" id="PF11940"/>
    </source>
</evidence>
<dbReference type="AlphaFoldDB" id="Q1JWC7"/>
<feature type="domain" description="Peptidase M1 alanyl aminopeptidase C-terminal" evidence="16">
    <location>
        <begin position="558"/>
        <end position="881"/>
    </location>
</feature>
<evidence type="ECO:0000256" key="8">
    <source>
        <dbReference type="ARBA" id="ARBA00022723"/>
    </source>
</evidence>
<dbReference type="NCBIfam" id="TIGR02414">
    <property type="entry name" value="pepN_proteo"/>
    <property type="match status" value="1"/>
</dbReference>
<dbReference type="GO" id="GO:0016285">
    <property type="term" value="F:alanyl aminopeptidase activity"/>
    <property type="evidence" value="ECO:0007669"/>
    <property type="project" value="UniProtKB-EC"/>
</dbReference>
<comment type="caution">
    <text evidence="18">The sequence shown here is derived from an EMBL/GenBank/DDBJ whole genome shotgun (WGS) entry which is preliminary data.</text>
</comment>
<dbReference type="OrthoDB" id="9816201at2"/>
<name>Q1JWC7_DESA6</name>
<dbReference type="Pfam" id="PF01433">
    <property type="entry name" value="Peptidase_M1"/>
    <property type="match status" value="1"/>
</dbReference>
<dbReference type="FunFam" id="2.60.40.1840:FF:000001">
    <property type="entry name" value="Aminopeptidase N"/>
    <property type="match status" value="1"/>
</dbReference>
<gene>
    <name evidence="18" type="ORF">Dace_0355</name>
</gene>
<dbReference type="InterPro" id="IPR012779">
    <property type="entry name" value="Peptidase_M1_pepN"/>
</dbReference>
<keyword evidence="11" id="KW-0482">Metalloprotease</keyword>
<dbReference type="Gene3D" id="2.60.40.1730">
    <property type="entry name" value="tricorn interacting facor f3 domain"/>
    <property type="match status" value="1"/>
</dbReference>
<accession>Q1JWC7</accession>
<dbReference type="InterPro" id="IPR038438">
    <property type="entry name" value="PepN_Ig-like_sf"/>
</dbReference>
<comment type="catalytic activity">
    <reaction evidence="1">
        <text>Release of an N-terminal amino acid, Xaa-|-Yaa- from a peptide, amide or arylamide. Xaa is preferably Ala, but may be most amino acids including Pro (slow action). When a terminal hydrophobic residue is followed by a prolyl residue, the two may be released as an intact Xaa-Pro dipeptide.</text>
        <dbReference type="EC" id="3.4.11.2"/>
    </reaction>
</comment>
<dbReference type="InterPro" id="IPR045357">
    <property type="entry name" value="Aminopeptidase_N-like_N"/>
</dbReference>
<dbReference type="FunFam" id="3.30.2010.30:FF:000002">
    <property type="entry name" value="Putative aminopeptidase N"/>
    <property type="match status" value="1"/>
</dbReference>
<comment type="function">
    <text evidence="13">Aminopeptidase N is involved in the degradation of intracellular peptides generated by protein breakdown during normal growth as well as in response to nutrient starvation.</text>
</comment>
<evidence type="ECO:0000256" key="11">
    <source>
        <dbReference type="ARBA" id="ARBA00023049"/>
    </source>
</evidence>
<dbReference type="GO" id="GO:0008237">
    <property type="term" value="F:metallopeptidase activity"/>
    <property type="evidence" value="ECO:0007669"/>
    <property type="project" value="UniProtKB-KW"/>
</dbReference>
<dbReference type="Proteomes" id="UP000005695">
    <property type="component" value="Unassembled WGS sequence"/>
</dbReference>
<dbReference type="Pfam" id="PF17900">
    <property type="entry name" value="Peptidase_M1_N"/>
    <property type="match status" value="1"/>
</dbReference>
<dbReference type="Gene3D" id="2.60.40.1840">
    <property type="match status" value="1"/>
</dbReference>
<evidence type="ECO:0000256" key="1">
    <source>
        <dbReference type="ARBA" id="ARBA00000098"/>
    </source>
</evidence>
<dbReference type="EC" id="3.4.11.2" evidence="4"/>
<keyword evidence="8" id="KW-0479">Metal-binding</keyword>
<keyword evidence="9" id="KW-0378">Hydrolase</keyword>
<dbReference type="Gene3D" id="1.25.50.10">
    <property type="entry name" value="Peptidase M1, alanyl aminopeptidase, C-terminal domain"/>
    <property type="match status" value="1"/>
</dbReference>
<dbReference type="MEROPS" id="M01.005"/>
<dbReference type="GO" id="GO:0008270">
    <property type="term" value="F:zinc ion binding"/>
    <property type="evidence" value="ECO:0007669"/>
    <property type="project" value="InterPro"/>
</dbReference>
<dbReference type="InterPro" id="IPR035414">
    <property type="entry name" value="Peptidase_M1_pepN_Ig-like"/>
</dbReference>
<dbReference type="Gene3D" id="3.30.2010.30">
    <property type="match status" value="1"/>
</dbReference>
<proteinExistence type="inferred from homology"/>
<dbReference type="Pfam" id="PF17432">
    <property type="entry name" value="DUF3458_C"/>
    <property type="match status" value="1"/>
</dbReference>
<dbReference type="GO" id="GO:0006508">
    <property type="term" value="P:proteolysis"/>
    <property type="evidence" value="ECO:0007669"/>
    <property type="project" value="UniProtKB-KW"/>
</dbReference>
<dbReference type="EMBL" id="AAEW02000022">
    <property type="protein sequence ID" value="EAT14556.1"/>
    <property type="molecule type" value="Genomic_DNA"/>
</dbReference>
<dbReference type="InterPro" id="IPR027268">
    <property type="entry name" value="Peptidase_M4/M1_CTD_sf"/>
</dbReference>
<organism evidence="18 19">
    <name type="scientific">Desulfuromonas acetoxidans (strain DSM 684 / 11070)</name>
    <dbReference type="NCBI Taxonomy" id="281689"/>
    <lineage>
        <taxon>Bacteria</taxon>
        <taxon>Pseudomonadati</taxon>
        <taxon>Thermodesulfobacteriota</taxon>
        <taxon>Desulfuromonadia</taxon>
        <taxon>Desulfuromonadales</taxon>
        <taxon>Desulfuromonadaceae</taxon>
        <taxon>Desulfuromonas</taxon>
    </lineage>
</organism>
<evidence type="ECO:0000256" key="3">
    <source>
        <dbReference type="ARBA" id="ARBA00010136"/>
    </source>
</evidence>
<protein>
    <recommendedName>
        <fullName evidence="5">Aminopeptidase N</fullName>
        <ecNumber evidence="4">3.4.11.2</ecNumber>
    </recommendedName>
    <alternativeName>
        <fullName evidence="12">Alpha-aminoacylpeptide hydrolase</fullName>
    </alternativeName>
</protein>
<dbReference type="PANTHER" id="PTHR46322:SF1">
    <property type="entry name" value="PUROMYCIN-SENSITIVE AMINOPEPTIDASE"/>
    <property type="match status" value="1"/>
</dbReference>
<dbReference type="Gene3D" id="1.10.390.10">
    <property type="entry name" value="Neutral Protease Domain 2"/>
    <property type="match status" value="1"/>
</dbReference>
<dbReference type="SUPFAM" id="SSF55486">
    <property type="entry name" value="Metalloproteases ('zincins'), catalytic domain"/>
    <property type="match status" value="1"/>
</dbReference>
<feature type="domain" description="Peptidase M1 membrane alanine aminopeptidase" evidence="14">
    <location>
        <begin position="233"/>
        <end position="443"/>
    </location>
</feature>
<dbReference type="PANTHER" id="PTHR46322">
    <property type="entry name" value="PUROMYCIN-SENSITIVE AMINOPEPTIDASE"/>
    <property type="match status" value="1"/>
</dbReference>
<feature type="domain" description="Peptidase M1 alanyl aminopeptidase Ig-like fold" evidence="15">
    <location>
        <begin position="448"/>
        <end position="553"/>
    </location>
</feature>
<dbReference type="InterPro" id="IPR042097">
    <property type="entry name" value="Aminopeptidase_N-like_N_sf"/>
</dbReference>
<dbReference type="InterPro" id="IPR014782">
    <property type="entry name" value="Peptidase_M1_dom"/>
</dbReference>
<dbReference type="InterPro" id="IPR037144">
    <property type="entry name" value="Peptidase_M1_pepN_C_sf"/>
</dbReference>
<evidence type="ECO:0000259" key="17">
    <source>
        <dbReference type="Pfam" id="PF17900"/>
    </source>
</evidence>
<evidence type="ECO:0000256" key="9">
    <source>
        <dbReference type="ARBA" id="ARBA00022801"/>
    </source>
</evidence>
<evidence type="ECO:0000256" key="6">
    <source>
        <dbReference type="ARBA" id="ARBA00022438"/>
    </source>
</evidence>
<evidence type="ECO:0000256" key="4">
    <source>
        <dbReference type="ARBA" id="ARBA00012564"/>
    </source>
</evidence>
<evidence type="ECO:0000256" key="5">
    <source>
        <dbReference type="ARBA" id="ARBA00015611"/>
    </source>
</evidence>
<evidence type="ECO:0000256" key="7">
    <source>
        <dbReference type="ARBA" id="ARBA00022670"/>
    </source>
</evidence>
<evidence type="ECO:0000256" key="10">
    <source>
        <dbReference type="ARBA" id="ARBA00022833"/>
    </source>
</evidence>
<evidence type="ECO:0000256" key="12">
    <source>
        <dbReference type="ARBA" id="ARBA00029840"/>
    </source>
</evidence>
<evidence type="ECO:0000313" key="19">
    <source>
        <dbReference type="Proteomes" id="UP000005695"/>
    </source>
</evidence>
<keyword evidence="7" id="KW-0645">Protease</keyword>
<evidence type="ECO:0000256" key="2">
    <source>
        <dbReference type="ARBA" id="ARBA00001947"/>
    </source>
</evidence>
<evidence type="ECO:0000259" key="16">
    <source>
        <dbReference type="Pfam" id="PF17432"/>
    </source>
</evidence>
<comment type="similarity">
    <text evidence="3">Belongs to the peptidase M1 family.</text>
</comment>
<evidence type="ECO:0000313" key="18">
    <source>
        <dbReference type="EMBL" id="EAT14556.1"/>
    </source>
</evidence>
<dbReference type="InterPro" id="IPR024601">
    <property type="entry name" value="Peptidase_M1_pepN_C"/>
</dbReference>
<dbReference type="PRINTS" id="PR00756">
    <property type="entry name" value="ALADIPTASE"/>
</dbReference>
<evidence type="ECO:0000256" key="13">
    <source>
        <dbReference type="ARBA" id="ARBA00059739"/>
    </source>
</evidence>
<sequence>MADKPQPTYLKDYVPYPFEVERLDLEFDLEPHHTRVLSRARYKRKEHVDVEEPLRLNGAGQTLLSLSLDGTPLTALDYRCQDSGLVLPNVPNAFELTVVTEIDPEANKALEGLYLSSGNFCTQCEAQGFRRITYFPDRPDVMTRYTTTIRADKQRFPVLLSNGNLVEQCDLDDGRHLTRWEDPFFKPSYLFALVAGDLVCQEDAFTTMSGREVLLQIYVEARNADKCDHAMLSLKKAMAWDEQRFGFEYDLDRFMIVAVDDFNMGAMENKGLNVFNSKYVLARPETATDDDFLNIESVVGHEYFHNWTGNRITCRDWFQLSLKEGLTVFRDQEFSADMNSAAVKRIEEVRILQSHQFAEDSGPMAHPVRPESYVEINNFYTMTVYSKGAELIRMMQTLLGRDGFMAGIRLYVQRHDGQAVTTDDFVAAMEDASGVDLDQFRRWYSQAGTPVIHVEQHYDGERQQLTLDVTQSCPATPGQPDKQPFHIPLRLALLGPDGTPQPLHLVNESGQQGAEELVLSVTAARQKFCFEQVGEGCVVSLLRDFSAPVKLTMNTSRDELAFLMAHDNDAFNRWNASQRLAGGLLLDLVDRVRKGQKLILEPMFVEAFRTSLLDEQTDPSLLALALALPLESFLAEQMEEIDPQAIFTAREFVRHEVAVQLKDDFLTVYRRCADSGPYEVTPQAVGQRRLKNLCLGYLAALAPQDNMIWQMILEQFSTGRNMTDVSAALGLLADHDNRDSRHALDTFYATWKEDPLVVEKWLGIQARSRREDCLEQVERLMGTPAFNLHNPNKVRSLIGVFCQGNSVRFHAADGSGYDFLRRQVALIDPFNPQIAARLVAPLLRWPRYDDTRSALMKQALEQLQAKTTLSADLYEMVSKGLDQNKKG</sequence>
<keyword evidence="10" id="KW-0862">Zinc</keyword>
<keyword evidence="19" id="KW-1185">Reference proteome</keyword>